<reference evidence="1 2" key="1">
    <citation type="submission" date="2019-06" db="EMBL/GenBank/DDBJ databases">
        <title>Whole genome shotgun sequence of Nitrobacter winogradskyi NBRC 14297.</title>
        <authorList>
            <person name="Hosoyama A."/>
            <person name="Uohara A."/>
            <person name="Ohji S."/>
            <person name="Ichikawa N."/>
        </authorList>
    </citation>
    <scope>NUCLEOTIDE SEQUENCE [LARGE SCALE GENOMIC DNA]</scope>
    <source>
        <strain evidence="1 2">NBRC 14297</strain>
    </source>
</reference>
<protein>
    <submittedName>
        <fullName evidence="1">Uncharacterized protein</fullName>
    </submittedName>
</protein>
<evidence type="ECO:0000313" key="1">
    <source>
        <dbReference type="EMBL" id="GEC15261.1"/>
    </source>
</evidence>
<dbReference type="EMBL" id="BJNF01000027">
    <property type="protein sequence ID" value="GEC15261.1"/>
    <property type="molecule type" value="Genomic_DNA"/>
</dbReference>
<evidence type="ECO:0000313" key="2">
    <source>
        <dbReference type="Proteomes" id="UP000318825"/>
    </source>
</evidence>
<sequence>MSTAPDGWFRKLETIKAHPELISGAELITIQNLAYWRGAPKAKDVELVDALYERCREMAQ</sequence>
<name>A0A4Y3WAX4_NITWI</name>
<organism evidence="1 2">
    <name type="scientific">Nitrobacter winogradskyi</name>
    <name type="common">Nitrobacter agilis</name>
    <dbReference type="NCBI Taxonomy" id="913"/>
    <lineage>
        <taxon>Bacteria</taxon>
        <taxon>Pseudomonadati</taxon>
        <taxon>Pseudomonadota</taxon>
        <taxon>Alphaproteobacteria</taxon>
        <taxon>Hyphomicrobiales</taxon>
        <taxon>Nitrobacteraceae</taxon>
        <taxon>Nitrobacter</taxon>
    </lineage>
</organism>
<dbReference type="Proteomes" id="UP000318825">
    <property type="component" value="Unassembled WGS sequence"/>
</dbReference>
<proteinExistence type="predicted"/>
<gene>
    <name evidence="1" type="ORF">NWI01_11530</name>
</gene>
<comment type="caution">
    <text evidence="1">The sequence shown here is derived from an EMBL/GenBank/DDBJ whole genome shotgun (WGS) entry which is preliminary data.</text>
</comment>
<accession>A0A4Y3WAX4</accession>
<dbReference type="AlphaFoldDB" id="A0A4Y3WAX4"/>
<dbReference type="RefSeq" id="WP_141382994.1">
    <property type="nucleotide sequence ID" value="NZ_BJNF01000027.1"/>
</dbReference>